<accession>A0A8S3S100</accession>
<proteinExistence type="predicted"/>
<name>A0A8S3S100_MYTED</name>
<dbReference type="Proteomes" id="UP000683360">
    <property type="component" value="Unassembled WGS sequence"/>
</dbReference>
<keyword evidence="3" id="KW-1185">Reference proteome</keyword>
<organism evidence="2 3">
    <name type="scientific">Mytilus edulis</name>
    <name type="common">Blue mussel</name>
    <dbReference type="NCBI Taxonomy" id="6550"/>
    <lineage>
        <taxon>Eukaryota</taxon>
        <taxon>Metazoa</taxon>
        <taxon>Spiralia</taxon>
        <taxon>Lophotrochozoa</taxon>
        <taxon>Mollusca</taxon>
        <taxon>Bivalvia</taxon>
        <taxon>Autobranchia</taxon>
        <taxon>Pteriomorphia</taxon>
        <taxon>Mytilida</taxon>
        <taxon>Mytiloidea</taxon>
        <taxon>Mytilidae</taxon>
        <taxon>Mytilinae</taxon>
        <taxon>Mytilus</taxon>
    </lineage>
</organism>
<evidence type="ECO:0000313" key="2">
    <source>
        <dbReference type="EMBL" id="CAG2212631.1"/>
    </source>
</evidence>
<sequence length="297" mass="35027">MDEETEKTYIKRLDDLVRREKDVSEKLDNMEDEINVMRDSVTDIKTKGETHEIVFKREIEEVKRTTTYIQEEKTLLESKQLELQQVFKQKTTELESKSSYLTEQMSKITTDIKDVNTERKDVTDVVEKLQLEQINIGTNIKEMKLKMESQSISISDFEKTIEVINKMFENIEKKHQTIFLEIEKLNALLHDSIQPHIKVQIKNQIEIWKTKDEKQKNNEFLTNIPDDFLELYLERFQNDWSSGNVGTLFECSNMRKSVFRQDLIDYLTQLSRSQQVKLANTQDTMVCKEDPGLGNTP</sequence>
<dbReference type="EMBL" id="CAJPWZ010001305">
    <property type="protein sequence ID" value="CAG2212631.1"/>
    <property type="molecule type" value="Genomic_DNA"/>
</dbReference>
<reference evidence="2" key="1">
    <citation type="submission" date="2021-03" db="EMBL/GenBank/DDBJ databases">
        <authorList>
            <person name="Bekaert M."/>
        </authorList>
    </citation>
    <scope>NUCLEOTIDE SEQUENCE</scope>
</reference>
<dbReference type="AlphaFoldDB" id="A0A8S3S100"/>
<protein>
    <submittedName>
        <fullName evidence="2">Uncharacterized protein</fullName>
    </submittedName>
</protein>
<gene>
    <name evidence="2" type="ORF">MEDL_26591</name>
</gene>
<feature type="coiled-coil region" evidence="1">
    <location>
        <begin position="112"/>
        <end position="174"/>
    </location>
</feature>
<evidence type="ECO:0000256" key="1">
    <source>
        <dbReference type="SAM" id="Coils"/>
    </source>
</evidence>
<evidence type="ECO:0000313" key="3">
    <source>
        <dbReference type="Proteomes" id="UP000683360"/>
    </source>
</evidence>
<comment type="caution">
    <text evidence="2">The sequence shown here is derived from an EMBL/GenBank/DDBJ whole genome shotgun (WGS) entry which is preliminary data.</text>
</comment>
<keyword evidence="1" id="KW-0175">Coiled coil</keyword>
<feature type="coiled-coil region" evidence="1">
    <location>
        <begin position="13"/>
        <end position="47"/>
    </location>
</feature>